<keyword evidence="4" id="KW-1185">Reference proteome</keyword>
<dbReference type="InterPro" id="IPR005818">
    <property type="entry name" value="Histone_H1/H5_H15"/>
</dbReference>
<name>A0A124SGN8_CYNCS</name>
<proteinExistence type="predicted"/>
<dbReference type="CDD" id="cd00073">
    <property type="entry name" value="H15"/>
    <property type="match status" value="1"/>
</dbReference>
<dbReference type="Proteomes" id="UP000243975">
    <property type="component" value="Unassembled WGS sequence"/>
</dbReference>
<dbReference type="SMART" id="SM00526">
    <property type="entry name" value="H15"/>
    <property type="match status" value="1"/>
</dbReference>
<dbReference type="SUPFAM" id="SSF46785">
    <property type="entry name" value="Winged helix' DNA-binding domain"/>
    <property type="match status" value="1"/>
</dbReference>
<dbReference type="GO" id="GO:0006334">
    <property type="term" value="P:nucleosome assembly"/>
    <property type="evidence" value="ECO:0007669"/>
    <property type="project" value="InterPro"/>
</dbReference>
<comment type="caution">
    <text evidence="3">The sequence shown here is derived from an EMBL/GenBank/DDBJ whole genome shotgun (WGS) entry which is preliminary data.</text>
</comment>
<dbReference type="InterPro" id="IPR036388">
    <property type="entry name" value="WH-like_DNA-bd_sf"/>
</dbReference>
<protein>
    <recommendedName>
        <fullName evidence="2">H15 domain-containing protein</fullName>
    </recommendedName>
</protein>
<dbReference type="PROSITE" id="PS51504">
    <property type="entry name" value="H15"/>
    <property type="match status" value="1"/>
</dbReference>
<dbReference type="Pfam" id="PF00538">
    <property type="entry name" value="Linker_histone"/>
    <property type="match status" value="1"/>
</dbReference>
<feature type="compositionally biased region" description="Basic and acidic residues" evidence="1">
    <location>
        <begin position="80"/>
        <end position="106"/>
    </location>
</feature>
<dbReference type="InterPro" id="IPR036390">
    <property type="entry name" value="WH_DNA-bd_sf"/>
</dbReference>
<dbReference type="Gene3D" id="1.10.10.10">
    <property type="entry name" value="Winged helix-like DNA-binding domain superfamily/Winged helix DNA-binding domain"/>
    <property type="match status" value="1"/>
</dbReference>
<sequence>MNPLVAFQTGALAAFPFHPWVVVEQIRHPFDHHPYPVEQMSMFWQIGLKNIQEKSCCLPYQVPLKRWNKRHSKLVSNIDPHLHEKSDRSVSGRHGDGERDQNDGRSDASPPCENFQPTGETKPLDNLSRVRDLEREKGESKTLAEKHSDSEDASDGEMEMNSGWPRVGRTRRLITQLGSGGVASTQNESLTVVSGCRGSPLRRLILPKIHISCTTTLEGNYMIKEAIVTLKERTGSSNYSIMKFIEEKQKNLPANSKDEITYIRNQEAKS</sequence>
<dbReference type="GO" id="GO:0003677">
    <property type="term" value="F:DNA binding"/>
    <property type="evidence" value="ECO:0007669"/>
    <property type="project" value="InterPro"/>
</dbReference>
<organism evidence="3 4">
    <name type="scientific">Cynara cardunculus var. scolymus</name>
    <name type="common">Globe artichoke</name>
    <name type="synonym">Cynara scolymus</name>
    <dbReference type="NCBI Taxonomy" id="59895"/>
    <lineage>
        <taxon>Eukaryota</taxon>
        <taxon>Viridiplantae</taxon>
        <taxon>Streptophyta</taxon>
        <taxon>Embryophyta</taxon>
        <taxon>Tracheophyta</taxon>
        <taxon>Spermatophyta</taxon>
        <taxon>Magnoliopsida</taxon>
        <taxon>eudicotyledons</taxon>
        <taxon>Gunneridae</taxon>
        <taxon>Pentapetalae</taxon>
        <taxon>asterids</taxon>
        <taxon>campanulids</taxon>
        <taxon>Asterales</taxon>
        <taxon>Asteraceae</taxon>
        <taxon>Carduoideae</taxon>
        <taxon>Cardueae</taxon>
        <taxon>Carduinae</taxon>
        <taxon>Cynara</taxon>
    </lineage>
</organism>
<evidence type="ECO:0000256" key="1">
    <source>
        <dbReference type="SAM" id="MobiDB-lite"/>
    </source>
</evidence>
<accession>A0A124SGN8</accession>
<dbReference type="Gramene" id="KVI07003">
    <property type="protein sequence ID" value="KVI07003"/>
    <property type="gene ID" value="Ccrd_014635"/>
</dbReference>
<reference evidence="3 4" key="1">
    <citation type="journal article" date="2016" name="Sci. Rep.">
        <title>The genome sequence of the outbreeding globe artichoke constructed de novo incorporating a phase-aware low-pass sequencing strategy of F1 progeny.</title>
        <authorList>
            <person name="Scaglione D."/>
            <person name="Reyes-Chin-Wo S."/>
            <person name="Acquadro A."/>
            <person name="Froenicke L."/>
            <person name="Portis E."/>
            <person name="Beitel C."/>
            <person name="Tirone M."/>
            <person name="Mauro R."/>
            <person name="Lo Monaco A."/>
            <person name="Mauromicale G."/>
            <person name="Faccioli P."/>
            <person name="Cattivelli L."/>
            <person name="Rieseberg L."/>
            <person name="Michelmore R."/>
            <person name="Lanteri S."/>
        </authorList>
    </citation>
    <scope>NUCLEOTIDE SEQUENCE [LARGE SCALE GENOMIC DNA]</scope>
    <source>
        <strain evidence="3">2C</strain>
    </source>
</reference>
<dbReference type="GO" id="GO:0000786">
    <property type="term" value="C:nucleosome"/>
    <property type="evidence" value="ECO:0007669"/>
    <property type="project" value="InterPro"/>
</dbReference>
<evidence type="ECO:0000313" key="4">
    <source>
        <dbReference type="Proteomes" id="UP000243975"/>
    </source>
</evidence>
<feature type="compositionally biased region" description="Basic and acidic residues" evidence="1">
    <location>
        <begin position="128"/>
        <end position="150"/>
    </location>
</feature>
<feature type="domain" description="H15" evidence="2">
    <location>
        <begin position="212"/>
        <end position="270"/>
    </location>
</feature>
<dbReference type="AlphaFoldDB" id="A0A124SGN8"/>
<evidence type="ECO:0000259" key="2">
    <source>
        <dbReference type="PROSITE" id="PS51504"/>
    </source>
</evidence>
<dbReference type="EMBL" id="LEKV01001532">
    <property type="protein sequence ID" value="KVI07003.1"/>
    <property type="molecule type" value="Genomic_DNA"/>
</dbReference>
<evidence type="ECO:0000313" key="3">
    <source>
        <dbReference type="EMBL" id="KVI07003.1"/>
    </source>
</evidence>
<gene>
    <name evidence="3" type="ORF">Ccrd_014635</name>
</gene>
<feature type="region of interest" description="Disordered" evidence="1">
    <location>
        <begin position="75"/>
        <end position="167"/>
    </location>
</feature>